<evidence type="ECO:0000313" key="2">
    <source>
        <dbReference type="EMBL" id="BDZ59968.1"/>
    </source>
</evidence>
<keyword evidence="1" id="KW-1133">Transmembrane helix</keyword>
<accession>A0ABN6YRQ1</accession>
<organism evidence="2">
    <name type="scientific">Barrientosiimonas endolithica</name>
    <dbReference type="NCBI Taxonomy" id="1535208"/>
    <lineage>
        <taxon>Bacteria</taxon>
        <taxon>Bacillati</taxon>
        <taxon>Actinomycetota</taxon>
        <taxon>Actinomycetes</taxon>
        <taxon>Micrococcales</taxon>
        <taxon>Dermacoccaceae</taxon>
        <taxon>Barrientosiimonas</taxon>
    </lineage>
</organism>
<feature type="transmembrane region" description="Helical" evidence="1">
    <location>
        <begin position="238"/>
        <end position="258"/>
    </location>
</feature>
<feature type="transmembrane region" description="Helical" evidence="1">
    <location>
        <begin position="295"/>
        <end position="317"/>
    </location>
</feature>
<evidence type="ECO:0000256" key="1">
    <source>
        <dbReference type="SAM" id="Phobius"/>
    </source>
</evidence>
<name>A0ABN6YRQ1_9MICO</name>
<proteinExistence type="predicted"/>
<feature type="transmembrane region" description="Helical" evidence="1">
    <location>
        <begin position="459"/>
        <end position="480"/>
    </location>
</feature>
<feature type="transmembrane region" description="Helical" evidence="1">
    <location>
        <begin position="194"/>
        <end position="218"/>
    </location>
</feature>
<gene>
    <name evidence="2" type="ORF">GCM10025872_36250</name>
</gene>
<reference evidence="2" key="2">
    <citation type="submission" date="2023-02" db="EMBL/GenBank/DDBJ databases">
        <authorList>
            <person name="Sun Q."/>
            <person name="Mori K."/>
        </authorList>
    </citation>
    <scope>NUCLEOTIDE SEQUENCE</scope>
    <source>
        <strain evidence="2">NBRC 110608</strain>
    </source>
</reference>
<feature type="transmembrane region" description="Helical" evidence="1">
    <location>
        <begin position="429"/>
        <end position="452"/>
    </location>
</feature>
<feature type="transmembrane region" description="Helical" evidence="1">
    <location>
        <begin position="81"/>
        <end position="102"/>
    </location>
</feature>
<keyword evidence="1" id="KW-0812">Transmembrane</keyword>
<dbReference type="RefSeq" id="WP_289231783.1">
    <property type="nucleotide sequence ID" value="NZ_AP027735.1"/>
</dbReference>
<feature type="transmembrane region" description="Helical" evidence="1">
    <location>
        <begin position="500"/>
        <end position="523"/>
    </location>
</feature>
<keyword evidence="1" id="KW-0472">Membrane</keyword>
<protein>
    <submittedName>
        <fullName evidence="2">ABC transporter membrane-spanning protein</fullName>
    </submittedName>
</protein>
<reference evidence="2" key="1">
    <citation type="journal article" date="2014" name="Int. J. Syst. Evol. Microbiol.">
        <title>Complete genome of a new Firmicutes species belonging to the dominant human colonic microbiota ('Ruminococcus bicirculans') reveals two chromosomes and a selective capacity to utilize plant glucans.</title>
        <authorList>
            <consortium name="NISC Comparative Sequencing Program"/>
            <person name="Wegmann U."/>
            <person name="Louis P."/>
            <person name="Goesmann A."/>
            <person name="Henrissat B."/>
            <person name="Duncan S.H."/>
            <person name="Flint H.J."/>
        </authorList>
    </citation>
    <scope>NUCLEOTIDE SEQUENCE</scope>
    <source>
        <strain evidence="2">NBRC 110608</strain>
    </source>
</reference>
<feature type="transmembrane region" description="Helical" evidence="1">
    <location>
        <begin position="21"/>
        <end position="41"/>
    </location>
</feature>
<feature type="transmembrane region" description="Helical" evidence="1">
    <location>
        <begin position="161"/>
        <end position="182"/>
    </location>
</feature>
<feature type="transmembrane region" description="Helical" evidence="1">
    <location>
        <begin position="337"/>
        <end position="357"/>
    </location>
</feature>
<feature type="transmembrane region" description="Helical" evidence="1">
    <location>
        <begin position="393"/>
        <end position="417"/>
    </location>
</feature>
<sequence length="529" mass="53785">MSDAVVGAPALARLQLRRDRLWWPLWVAVVVAVAVVTPTSYEELYPDPAARADLTRSIGGNGSLLALTGPAYDLSNAGGFVAWRVLAFLAATAGLAAILSVVRHTRAEEESGRMELLRSGVLGRHTSLASALAGVTGWALVIGALTTLGLVGVGLPVAGSALFGAGLGATAVAFGGVGALAAQVTEHARTARGLAGAVLGVAYLLRAAADASPSLSALGWVSPLGWPQRARPYAGDRWWVILLPLALGAVAAAGAFVLERRRDVGAGLVAARLGPADGRMGSVAGLVARLQRPSLVAWTVGILVFATAFGGVAPGLADVVDENPGMADVLRRMGGEQGLMLSFFAVVLPILLGVGMLHGVGALARLDGEEESGRAELVLSTGASRRQLFLAHLAWAVGGAVLLAAAAGAGLTAGYALAGGREDLASDVLTGAMTYVGPVGVVIGVTALALGLRARGTRLGWAYAGVVLLLVWVGALLRLPDAVLAISPFDHLPQQPGNPVAWTPLLVELALAAALMAAGLVAYRRRDLG</sequence>
<dbReference type="EMBL" id="AP027735">
    <property type="protein sequence ID" value="BDZ59968.1"/>
    <property type="molecule type" value="Genomic_DNA"/>
</dbReference>
<feature type="transmembrane region" description="Helical" evidence="1">
    <location>
        <begin position="122"/>
        <end position="155"/>
    </location>
</feature>